<dbReference type="KEGG" id="lsj:LSJ_3013"/>
<geneLocation type="plasmid" evidence="1 2">
    <name>pMP1046B</name>
</geneLocation>
<protein>
    <submittedName>
        <fullName evidence="1">Uncharacterized protein</fullName>
    </submittedName>
</protein>
<dbReference type="EMBL" id="CP007648">
    <property type="protein sequence ID" value="AIR11633.1"/>
    <property type="molecule type" value="Genomic_DNA"/>
</dbReference>
<proteinExistence type="predicted"/>
<dbReference type="AlphaFoldDB" id="A0A089QIH2"/>
<reference evidence="1 2" key="1">
    <citation type="journal article" date="2014" name="BMC Genomics">
        <title>Unusual genome complexity in Lactobacillus salivarius JCM1046.</title>
        <authorList>
            <person name="Raftis E.J."/>
            <person name="Forde B.M."/>
            <person name="Claesson M.J."/>
            <person name="O'Toole P.W."/>
        </authorList>
    </citation>
    <scope>NUCLEOTIDE SEQUENCE [LARGE SCALE GENOMIC DNA]</scope>
    <source>
        <strain evidence="1 2">JCM1046</strain>
        <plasmid evidence="1 2">pMP1046B</plasmid>
    </source>
</reference>
<gene>
    <name evidence="1" type="ORF">LSJ_3013</name>
</gene>
<keyword evidence="1" id="KW-0614">Plasmid</keyword>
<name>A0A089QIH2_9LACO</name>
<dbReference type="RefSeq" id="WP_044005778.1">
    <property type="nucleotide sequence ID" value="NZ_CP007648.1"/>
</dbReference>
<sequence>MIDNNNVYVDNKNKFYVVLNDEDYGYFEIESLKEEGFHFVSDCMTKEDEESLLEEIKTLPIDKQIELLELVEEKARVMKEFRFDLESHQEEFIEWYGYFDREEFNEWLQEEVIPERLDLDWHDIETVCEYLIQYKKEFLFYELRGYSQGDIAYVWNTDTTLKLTKEYLESVCFDSWIKIYTSNEEGDILDNLEDLPGYYISNEGANIYLNEYMKEKYNAWLADYEVTYKQ</sequence>
<evidence type="ECO:0000313" key="2">
    <source>
        <dbReference type="Proteomes" id="UP000029488"/>
    </source>
</evidence>
<organism evidence="1 2">
    <name type="scientific">Ligilactobacillus salivarius</name>
    <dbReference type="NCBI Taxonomy" id="1624"/>
    <lineage>
        <taxon>Bacteria</taxon>
        <taxon>Bacillati</taxon>
        <taxon>Bacillota</taxon>
        <taxon>Bacilli</taxon>
        <taxon>Lactobacillales</taxon>
        <taxon>Lactobacillaceae</taxon>
        <taxon>Ligilactobacillus</taxon>
    </lineage>
</organism>
<dbReference type="Proteomes" id="UP000029488">
    <property type="component" value="Plasmid pMP1046B"/>
</dbReference>
<accession>A0A089QIH2</accession>
<evidence type="ECO:0000313" key="1">
    <source>
        <dbReference type="EMBL" id="AIR11633.1"/>
    </source>
</evidence>